<dbReference type="Proteomes" id="UP000010798">
    <property type="component" value="Chromosome"/>
</dbReference>
<sequence length="155" mass="16389">MRGATSHNKLGSSDPLLRAVAELRDQIDRLIDEQQVALDGFASGLDGDRNMADRSALAVEEASTPLLRSLQVSAPKNVEGNRVAEPAPKPRRLVVPEASSNPADEAHGSVSSVAHEPAADARSDDPRERLDALIKHFDQKLKRSGGPSSGSGPPS</sequence>
<dbReference type="EMBL" id="CP003364">
    <property type="protein sequence ID" value="AGA27693.1"/>
    <property type="molecule type" value="Genomic_DNA"/>
</dbReference>
<organism evidence="2 3">
    <name type="scientific">Singulisphaera acidiphila (strain ATCC BAA-1392 / DSM 18658 / VKM B-2454 / MOB10)</name>
    <dbReference type="NCBI Taxonomy" id="886293"/>
    <lineage>
        <taxon>Bacteria</taxon>
        <taxon>Pseudomonadati</taxon>
        <taxon>Planctomycetota</taxon>
        <taxon>Planctomycetia</taxon>
        <taxon>Isosphaerales</taxon>
        <taxon>Isosphaeraceae</taxon>
        <taxon>Singulisphaera</taxon>
    </lineage>
</organism>
<evidence type="ECO:0000313" key="3">
    <source>
        <dbReference type="Proteomes" id="UP000010798"/>
    </source>
</evidence>
<name>L0DFU7_SINAD</name>
<evidence type="ECO:0000256" key="1">
    <source>
        <dbReference type="SAM" id="MobiDB-lite"/>
    </source>
</evidence>
<proteinExistence type="predicted"/>
<feature type="compositionally biased region" description="Low complexity" evidence="1">
    <location>
        <begin position="144"/>
        <end position="155"/>
    </location>
</feature>
<dbReference type="RefSeq" id="WP_015246838.1">
    <property type="nucleotide sequence ID" value="NC_019892.1"/>
</dbReference>
<evidence type="ECO:0000313" key="2">
    <source>
        <dbReference type="EMBL" id="AGA27693.1"/>
    </source>
</evidence>
<dbReference type="AlphaFoldDB" id="L0DFU7"/>
<protein>
    <submittedName>
        <fullName evidence="2">Uncharacterized protein</fullName>
    </submittedName>
</protein>
<feature type="compositionally biased region" description="Basic and acidic residues" evidence="1">
    <location>
        <begin position="117"/>
        <end position="141"/>
    </location>
</feature>
<dbReference type="HOGENOM" id="CLU_1694340_0_0_0"/>
<dbReference type="STRING" id="886293.Sinac_3432"/>
<keyword evidence="3" id="KW-1185">Reference proteome</keyword>
<accession>L0DFU7</accession>
<gene>
    <name evidence="2" type="ordered locus">Sinac_3432</name>
</gene>
<reference evidence="2 3" key="1">
    <citation type="submission" date="2012-02" db="EMBL/GenBank/DDBJ databases">
        <title>Complete sequence of chromosome of Singulisphaera acidiphila DSM 18658.</title>
        <authorList>
            <consortium name="US DOE Joint Genome Institute (JGI-PGF)"/>
            <person name="Lucas S."/>
            <person name="Copeland A."/>
            <person name="Lapidus A."/>
            <person name="Glavina del Rio T."/>
            <person name="Dalin E."/>
            <person name="Tice H."/>
            <person name="Bruce D."/>
            <person name="Goodwin L."/>
            <person name="Pitluck S."/>
            <person name="Peters L."/>
            <person name="Ovchinnikova G."/>
            <person name="Chertkov O."/>
            <person name="Kyrpides N."/>
            <person name="Mavromatis K."/>
            <person name="Ivanova N."/>
            <person name="Brettin T."/>
            <person name="Detter J.C."/>
            <person name="Han C."/>
            <person name="Larimer F."/>
            <person name="Land M."/>
            <person name="Hauser L."/>
            <person name="Markowitz V."/>
            <person name="Cheng J.-F."/>
            <person name="Hugenholtz P."/>
            <person name="Woyke T."/>
            <person name="Wu D."/>
            <person name="Tindall B."/>
            <person name="Pomrenke H."/>
            <person name="Brambilla E."/>
            <person name="Klenk H.-P."/>
            <person name="Eisen J.A."/>
        </authorList>
    </citation>
    <scope>NUCLEOTIDE SEQUENCE [LARGE SCALE GENOMIC DNA]</scope>
    <source>
        <strain evidence="3">ATCC BAA-1392 / DSM 18658 / VKM B-2454 / MOB10</strain>
    </source>
</reference>
<dbReference type="KEGG" id="saci:Sinac_3432"/>
<feature type="region of interest" description="Disordered" evidence="1">
    <location>
        <begin position="70"/>
        <end position="155"/>
    </location>
</feature>